<sequence>MAPRRTRASAAAELQVESGERVSSPPPEPAAKRQTRKKASAKSVQVEDEANVEVPKKKMPTRKRKTPAPKEESPVFGDELPHNLGSLPTPDTDDAKQVKADPEEVDQLAKKAAEIASPDADVKSEECYEVERILAKKHGKVTAPKSIPLPSLEVTGCGEVPSVLDALIRTRLSAATTGKNSSNAFKGLVKTFGVLNEGVGKGSVDWNKVRLASQPEVYEAIKSGGLANAKSKDIKAILDMVYEENQARCAALKKEREAKTEGPAGSENEPAEEKNTEIQRAESGVISLDHLHLLSSEDAFARLVKFPGIGPKTASCVLLFCLQRPSFAVDTHVFRLCQYLAWVPKEVQKGQPPVNRETTFAHCEARVPDDLKYPLHQLLIKHGKECPRCRAATSTSSERWEEGCPIEHLVTRHGAKKGEVSPAGKAAPKTKRAAAAKKGKGKKMVDNDSEEAESSGLSDAESDEDYE</sequence>
<dbReference type="EMBL" id="CAINUL010000003">
    <property type="protein sequence ID" value="CAD0108870.1"/>
    <property type="molecule type" value="Genomic_DNA"/>
</dbReference>
<dbReference type="PANTHER" id="PTHR47203">
    <property type="match status" value="1"/>
</dbReference>
<dbReference type="SUPFAM" id="SSF48150">
    <property type="entry name" value="DNA-glycosylase"/>
    <property type="match status" value="1"/>
</dbReference>
<feature type="compositionally biased region" description="Basic residues" evidence="1">
    <location>
        <begin position="57"/>
        <end position="67"/>
    </location>
</feature>
<dbReference type="SMART" id="SM00478">
    <property type="entry name" value="ENDO3c"/>
    <property type="match status" value="1"/>
</dbReference>
<feature type="domain" description="HhH-GPD" evidence="2">
    <location>
        <begin position="172"/>
        <end position="385"/>
    </location>
</feature>
<comment type="caution">
    <text evidence="3">The sequence shown here is derived from an EMBL/GenBank/DDBJ whole genome shotgun (WGS) entry which is preliminary data.</text>
</comment>
<feature type="region of interest" description="Disordered" evidence="1">
    <location>
        <begin position="413"/>
        <end position="467"/>
    </location>
</feature>
<dbReference type="Gene3D" id="1.10.1670.10">
    <property type="entry name" value="Helix-hairpin-Helix base-excision DNA repair enzymes (C-terminal)"/>
    <property type="match status" value="1"/>
</dbReference>
<name>A0A9N8PRE1_9PEZI</name>
<keyword evidence="4" id="KW-1185">Reference proteome</keyword>
<dbReference type="PANTHER" id="PTHR47203:SF1">
    <property type="entry name" value="HYPOTHETICAL BASE EXCISION DNA REPAIR PROTEIN (EUROFUNG)"/>
    <property type="match status" value="1"/>
</dbReference>
<dbReference type="GO" id="GO:0006285">
    <property type="term" value="P:base-excision repair, AP site formation"/>
    <property type="evidence" value="ECO:0007669"/>
    <property type="project" value="UniProtKB-ARBA"/>
</dbReference>
<dbReference type="GO" id="GO:0000702">
    <property type="term" value="F:oxidized base lesion DNA N-glycosylase activity"/>
    <property type="evidence" value="ECO:0007669"/>
    <property type="project" value="UniProtKB-ARBA"/>
</dbReference>
<dbReference type="Pfam" id="PF00730">
    <property type="entry name" value="HhH-GPD"/>
    <property type="match status" value="1"/>
</dbReference>
<organism evidence="3 4">
    <name type="scientific">Aureobasidium uvarum</name>
    <dbReference type="NCBI Taxonomy" id="2773716"/>
    <lineage>
        <taxon>Eukaryota</taxon>
        <taxon>Fungi</taxon>
        <taxon>Dikarya</taxon>
        <taxon>Ascomycota</taxon>
        <taxon>Pezizomycotina</taxon>
        <taxon>Dothideomycetes</taxon>
        <taxon>Dothideomycetidae</taxon>
        <taxon>Dothideales</taxon>
        <taxon>Saccotheciaceae</taxon>
        <taxon>Aureobasidium</taxon>
    </lineage>
</organism>
<dbReference type="InterPro" id="IPR003265">
    <property type="entry name" value="HhH-GPD_domain"/>
</dbReference>
<dbReference type="InterPro" id="IPR011257">
    <property type="entry name" value="DNA_glycosylase"/>
</dbReference>
<feature type="region of interest" description="Disordered" evidence="1">
    <location>
        <begin position="254"/>
        <end position="278"/>
    </location>
</feature>
<dbReference type="CDD" id="cd00056">
    <property type="entry name" value="ENDO3c"/>
    <property type="match status" value="1"/>
</dbReference>
<accession>A0A9N8PRE1</accession>
<gene>
    <name evidence="3" type="ORF">AWRI4620_LOCUS3125</name>
</gene>
<evidence type="ECO:0000259" key="2">
    <source>
        <dbReference type="SMART" id="SM00478"/>
    </source>
</evidence>
<proteinExistence type="predicted"/>
<feature type="compositionally biased region" description="Basic and acidic residues" evidence="1">
    <location>
        <begin position="93"/>
        <end position="103"/>
    </location>
</feature>
<protein>
    <recommendedName>
        <fullName evidence="2">HhH-GPD domain-containing protein</fullName>
    </recommendedName>
</protein>
<feature type="compositionally biased region" description="Basic residues" evidence="1">
    <location>
        <begin position="428"/>
        <end position="442"/>
    </location>
</feature>
<evidence type="ECO:0000256" key="1">
    <source>
        <dbReference type="SAM" id="MobiDB-lite"/>
    </source>
</evidence>
<feature type="region of interest" description="Disordered" evidence="1">
    <location>
        <begin position="1"/>
        <end position="103"/>
    </location>
</feature>
<dbReference type="Proteomes" id="UP000745764">
    <property type="component" value="Unassembled WGS sequence"/>
</dbReference>
<evidence type="ECO:0000313" key="3">
    <source>
        <dbReference type="EMBL" id="CAD0108870.1"/>
    </source>
</evidence>
<dbReference type="Gene3D" id="1.10.340.30">
    <property type="entry name" value="Hypothetical protein, domain 2"/>
    <property type="match status" value="1"/>
</dbReference>
<dbReference type="InterPro" id="IPR023170">
    <property type="entry name" value="HhH_base_excis_C"/>
</dbReference>
<dbReference type="AlphaFoldDB" id="A0A9N8PRE1"/>
<evidence type="ECO:0000313" key="4">
    <source>
        <dbReference type="Proteomes" id="UP000745764"/>
    </source>
</evidence>
<reference evidence="3" key="1">
    <citation type="submission" date="2020-06" db="EMBL/GenBank/DDBJ databases">
        <authorList>
            <person name="Onetto C."/>
        </authorList>
    </citation>
    <scope>NUCLEOTIDE SEQUENCE</scope>
</reference>
<dbReference type="OrthoDB" id="5607at2759"/>